<feature type="transmembrane region" description="Helical" evidence="6">
    <location>
        <begin position="195"/>
        <end position="215"/>
    </location>
</feature>
<evidence type="ECO:0000313" key="8">
    <source>
        <dbReference type="Proteomes" id="UP000064967"/>
    </source>
</evidence>
<evidence type="ECO:0000256" key="1">
    <source>
        <dbReference type="ARBA" id="ARBA00004141"/>
    </source>
</evidence>
<feature type="transmembrane region" description="Helical" evidence="6">
    <location>
        <begin position="98"/>
        <end position="123"/>
    </location>
</feature>
<sequence length="232" mass="25600">MNDFYRRFVKSDAHERHYVLAGRLATVLLFAFSCAVVFLLDSAKGAFDLVLQIGAGTGPLYLVRWFWWRVNAWCEVVAMASSFVVSAVFLVLSHRGTVFSTHVALVITVFVTTSAWMAAAFLAPQTSDEVLVRFYERVRPFGPGWARVRKLAGIPADDPRARGNIPLALCGWVSGCVLVWSSLFSVGNWLYGRTFYATIMTACALASGLVLITVVRRLWAETSHDEGAAAEP</sequence>
<dbReference type="AlphaFoldDB" id="A0A0K1PYK3"/>
<evidence type="ECO:0000256" key="3">
    <source>
        <dbReference type="ARBA" id="ARBA00022692"/>
    </source>
</evidence>
<dbReference type="STRING" id="1391654.AKJ09_04873"/>
<reference evidence="7 8" key="1">
    <citation type="submission" date="2015-08" db="EMBL/GenBank/DDBJ databases">
        <authorList>
            <person name="Babu N.S."/>
            <person name="Beckwith C.J."/>
            <person name="Beseler K.G."/>
            <person name="Brison A."/>
            <person name="Carone J.V."/>
            <person name="Caskin T.P."/>
            <person name="Diamond M."/>
            <person name="Durham M.E."/>
            <person name="Foxe J.M."/>
            <person name="Go M."/>
            <person name="Henderson B.A."/>
            <person name="Jones I.B."/>
            <person name="McGettigan J.A."/>
            <person name="Micheletti S.J."/>
            <person name="Nasrallah M.E."/>
            <person name="Ortiz D."/>
            <person name="Piller C.R."/>
            <person name="Privatt S.R."/>
            <person name="Schneider S.L."/>
            <person name="Sharp S."/>
            <person name="Smith T.C."/>
            <person name="Stanton J.D."/>
            <person name="Ullery H.E."/>
            <person name="Wilson R.J."/>
            <person name="Serrano M.G."/>
            <person name="Buck G."/>
            <person name="Lee V."/>
            <person name="Wang Y."/>
            <person name="Carvalho R."/>
            <person name="Voegtly L."/>
            <person name="Shi R."/>
            <person name="Duckworth R."/>
            <person name="Johnson A."/>
            <person name="Loviza R."/>
            <person name="Walstead R."/>
            <person name="Shah Z."/>
            <person name="Kiflezghi M."/>
            <person name="Wade K."/>
            <person name="Ball S.L."/>
            <person name="Bradley K.W."/>
            <person name="Asai D.J."/>
            <person name="Bowman C.A."/>
            <person name="Russell D.A."/>
            <person name="Pope W.H."/>
            <person name="Jacobs-Sera D."/>
            <person name="Hendrix R.W."/>
            <person name="Hatfull G.F."/>
        </authorList>
    </citation>
    <scope>NUCLEOTIDE SEQUENCE [LARGE SCALE GENOMIC DNA]</scope>
    <source>
        <strain evidence="7 8">DSM 27648</strain>
    </source>
</reference>
<dbReference type="GO" id="GO:0016020">
    <property type="term" value="C:membrane"/>
    <property type="evidence" value="ECO:0007669"/>
    <property type="project" value="UniProtKB-SubCell"/>
</dbReference>
<organism evidence="7 8">
    <name type="scientific">Labilithrix luteola</name>
    <dbReference type="NCBI Taxonomy" id="1391654"/>
    <lineage>
        <taxon>Bacteria</taxon>
        <taxon>Pseudomonadati</taxon>
        <taxon>Myxococcota</taxon>
        <taxon>Polyangia</taxon>
        <taxon>Polyangiales</taxon>
        <taxon>Labilitrichaceae</taxon>
        <taxon>Labilithrix</taxon>
    </lineage>
</organism>
<dbReference type="InterPro" id="IPR001734">
    <property type="entry name" value="Na/solute_symporter"/>
</dbReference>
<dbReference type="Gene3D" id="1.20.1730.10">
    <property type="entry name" value="Sodium/glucose cotransporter"/>
    <property type="match status" value="1"/>
</dbReference>
<evidence type="ECO:0000256" key="2">
    <source>
        <dbReference type="ARBA" id="ARBA00006434"/>
    </source>
</evidence>
<feature type="transmembrane region" description="Helical" evidence="6">
    <location>
        <begin position="20"/>
        <end position="40"/>
    </location>
</feature>
<dbReference type="PROSITE" id="PS50283">
    <property type="entry name" value="NA_SOLUT_SYMP_3"/>
    <property type="match status" value="1"/>
</dbReference>
<feature type="transmembrane region" description="Helical" evidence="6">
    <location>
        <begin position="46"/>
        <end position="63"/>
    </location>
</feature>
<keyword evidence="8" id="KW-1185">Reference proteome</keyword>
<evidence type="ECO:0000313" key="7">
    <source>
        <dbReference type="EMBL" id="AKU98209.1"/>
    </source>
</evidence>
<dbReference type="InterPro" id="IPR038377">
    <property type="entry name" value="Na/Glc_symporter_sf"/>
</dbReference>
<dbReference type="Proteomes" id="UP000064967">
    <property type="component" value="Chromosome"/>
</dbReference>
<protein>
    <submittedName>
        <fullName evidence="7">Sodium-solute symporter, putative</fullName>
    </submittedName>
</protein>
<keyword evidence="3 6" id="KW-0812">Transmembrane</keyword>
<evidence type="ECO:0000256" key="5">
    <source>
        <dbReference type="ARBA" id="ARBA00023136"/>
    </source>
</evidence>
<gene>
    <name evidence="7" type="ORF">AKJ09_04873</name>
</gene>
<dbReference type="KEGG" id="llu:AKJ09_04873"/>
<feature type="transmembrane region" description="Helical" evidence="6">
    <location>
        <begin position="70"/>
        <end position="92"/>
    </location>
</feature>
<evidence type="ECO:0000256" key="4">
    <source>
        <dbReference type="ARBA" id="ARBA00022989"/>
    </source>
</evidence>
<dbReference type="PROSITE" id="PS51257">
    <property type="entry name" value="PROKAR_LIPOPROTEIN"/>
    <property type="match status" value="1"/>
</dbReference>
<evidence type="ECO:0000256" key="6">
    <source>
        <dbReference type="SAM" id="Phobius"/>
    </source>
</evidence>
<dbReference type="EMBL" id="CP012333">
    <property type="protein sequence ID" value="AKU98209.1"/>
    <property type="molecule type" value="Genomic_DNA"/>
</dbReference>
<keyword evidence="4 6" id="KW-1133">Transmembrane helix</keyword>
<keyword evidence="5 6" id="KW-0472">Membrane</keyword>
<comment type="similarity">
    <text evidence="2">Belongs to the sodium:solute symporter (SSF) (TC 2.A.21) family.</text>
</comment>
<feature type="transmembrane region" description="Helical" evidence="6">
    <location>
        <begin position="165"/>
        <end position="183"/>
    </location>
</feature>
<proteinExistence type="inferred from homology"/>
<dbReference type="GO" id="GO:0022857">
    <property type="term" value="F:transmembrane transporter activity"/>
    <property type="evidence" value="ECO:0007669"/>
    <property type="project" value="InterPro"/>
</dbReference>
<name>A0A0K1PYK3_9BACT</name>
<accession>A0A0K1PYK3</accession>
<comment type="subcellular location">
    <subcellularLocation>
        <location evidence="1">Membrane</location>
        <topology evidence="1">Multi-pass membrane protein</topology>
    </subcellularLocation>
</comment>